<reference evidence="2" key="1">
    <citation type="submission" date="2018-05" db="EMBL/GenBank/DDBJ databases">
        <title>Pedobacter paludis sp. nov., isolated from wetland soil.</title>
        <authorList>
            <person name="Zhang Y."/>
        </authorList>
    </citation>
    <scope>NUCLEOTIDE SEQUENCE [LARGE SCALE GENOMIC DNA]</scope>
    <source>
        <strain evidence="2">R-8</strain>
    </source>
</reference>
<dbReference type="OrthoDB" id="770521at2"/>
<comment type="caution">
    <text evidence="1">The sequence shown here is derived from an EMBL/GenBank/DDBJ whole genome shotgun (WGS) entry which is preliminary data.</text>
</comment>
<name>A0A317EWP9_9SPHI</name>
<proteinExistence type="predicted"/>
<dbReference type="EMBL" id="QGNY01000004">
    <property type="protein sequence ID" value="PWS31234.1"/>
    <property type="molecule type" value="Genomic_DNA"/>
</dbReference>
<sequence length="126" mass="14111">MKKRSIFSILLIFVSIHFSCEKDIQTKMCYQVKYLSDYCPNQDASLVSFTSKNKDATPITNSSGDVIDYQAALLNVPQKFKVPGKIFYVKYHYNGAEEETIPCPAITLPVKVLSADGISEEDCNSN</sequence>
<dbReference type="RefSeq" id="WP_109929924.1">
    <property type="nucleotide sequence ID" value="NZ_QGNY01000004.1"/>
</dbReference>
<gene>
    <name evidence="1" type="ORF">DF947_11550</name>
</gene>
<evidence type="ECO:0000313" key="2">
    <source>
        <dbReference type="Proteomes" id="UP000245391"/>
    </source>
</evidence>
<dbReference type="Proteomes" id="UP000245391">
    <property type="component" value="Unassembled WGS sequence"/>
</dbReference>
<keyword evidence="2" id="KW-1185">Reference proteome</keyword>
<accession>A0A317EWP9</accession>
<dbReference type="AlphaFoldDB" id="A0A317EWP9"/>
<protein>
    <submittedName>
        <fullName evidence="1">Uncharacterized protein</fullName>
    </submittedName>
</protein>
<organism evidence="1 2">
    <name type="scientific">Pedobacter paludis</name>
    <dbReference type="NCBI Taxonomy" id="2203212"/>
    <lineage>
        <taxon>Bacteria</taxon>
        <taxon>Pseudomonadati</taxon>
        <taxon>Bacteroidota</taxon>
        <taxon>Sphingobacteriia</taxon>
        <taxon>Sphingobacteriales</taxon>
        <taxon>Sphingobacteriaceae</taxon>
        <taxon>Pedobacter</taxon>
    </lineage>
</organism>
<evidence type="ECO:0000313" key="1">
    <source>
        <dbReference type="EMBL" id="PWS31234.1"/>
    </source>
</evidence>